<dbReference type="GO" id="GO:0005737">
    <property type="term" value="C:cytoplasm"/>
    <property type="evidence" value="ECO:0007669"/>
    <property type="project" value="TreeGrafter"/>
</dbReference>
<dbReference type="NCBIfam" id="TIGR02636">
    <property type="entry name" value="galM_Leloir"/>
    <property type="match status" value="1"/>
</dbReference>
<dbReference type="InterPro" id="IPR015443">
    <property type="entry name" value="Aldose_1-epimerase"/>
</dbReference>
<dbReference type="NCBIfam" id="NF008277">
    <property type="entry name" value="PRK11055.1"/>
    <property type="match status" value="1"/>
</dbReference>
<dbReference type="SUPFAM" id="SSF74650">
    <property type="entry name" value="Galactose mutarotase-like"/>
    <property type="match status" value="1"/>
</dbReference>
<dbReference type="OrthoDB" id="9779408at2"/>
<dbReference type="EC" id="5.1.3.3" evidence="4 8"/>
<comment type="pathway">
    <text evidence="2 8">Carbohydrate metabolism; hexose metabolism.</text>
</comment>
<dbReference type="InterPro" id="IPR014718">
    <property type="entry name" value="GH-type_carb-bd"/>
</dbReference>
<sequence length="352" mass="39021">MTGISLLKAMTAEPAFDGCPARLVTLKNTAGMSVTLMDIGATWLSCVIPLQYENREVLLGCATMAGFKQMTCYMGATIGRYANRIASGQFAVDGQVYRLSQNQAGNTLHGGEEGFDKRRWEIADQGSDFVRFSLTSPNGDQGFPGRLEVSVTYQLTADNRMEIDYQACTDQVTPVNLTNHAYFNLLGPASGTDCKTHVVQINADAYLPVNQHGIPVSQPVPVHGTGFDFRHPKTIDKDFLTDEQQQLVKGYDHAFRLNAACRSGRWAAVVSSPDRSVTMKVYTDKPALQLYTGNWLAGEPDRCGGEYGDYAGFALETQFLPDSPHHPEWDQESCMLLPGEEYRYRTTYLFEF</sequence>
<dbReference type="GO" id="GO:0033499">
    <property type="term" value="P:galactose catabolic process via UDP-galactose, Leloir pathway"/>
    <property type="evidence" value="ECO:0007669"/>
    <property type="project" value="TreeGrafter"/>
</dbReference>
<feature type="binding site" evidence="11">
    <location>
        <begin position="83"/>
        <end position="84"/>
    </location>
    <ligand>
        <name>beta-D-galactose</name>
        <dbReference type="ChEBI" id="CHEBI:27667"/>
    </ligand>
</feature>
<dbReference type="PIRSF" id="PIRSF005096">
    <property type="entry name" value="GALM"/>
    <property type="match status" value="1"/>
</dbReference>
<evidence type="ECO:0000313" key="12">
    <source>
        <dbReference type="EMBL" id="SHI25056.1"/>
    </source>
</evidence>
<evidence type="ECO:0000256" key="7">
    <source>
        <dbReference type="ARBA" id="ARBA00023277"/>
    </source>
</evidence>
<feature type="active site" description="Proton donor" evidence="9">
    <location>
        <position position="180"/>
    </location>
</feature>
<dbReference type="PANTHER" id="PTHR10091">
    <property type="entry name" value="ALDOSE-1-EPIMERASE"/>
    <property type="match status" value="1"/>
</dbReference>
<keyword evidence="6 8" id="KW-0413">Isomerase</keyword>
<keyword evidence="7 8" id="KW-0119">Carbohydrate metabolism</keyword>
<comment type="catalytic activity">
    <reaction evidence="1 8">
        <text>alpha-D-glucose = beta-D-glucose</text>
        <dbReference type="Rhea" id="RHEA:10264"/>
        <dbReference type="ChEBI" id="CHEBI:15903"/>
        <dbReference type="ChEBI" id="CHEBI:17925"/>
        <dbReference type="EC" id="5.1.3.3"/>
    </reaction>
</comment>
<keyword evidence="13" id="KW-1185">Reference proteome</keyword>
<evidence type="ECO:0000256" key="11">
    <source>
        <dbReference type="PIRSR" id="PIRSR005096-3"/>
    </source>
</evidence>
<evidence type="ECO:0000313" key="13">
    <source>
        <dbReference type="Proteomes" id="UP000184608"/>
    </source>
</evidence>
<accession>A0A1M5ZLI7</accession>
<protein>
    <recommendedName>
        <fullName evidence="5 8">Aldose 1-epimerase</fullName>
        <ecNumber evidence="4 8">5.1.3.3</ecNumber>
    </recommendedName>
</protein>
<evidence type="ECO:0000256" key="2">
    <source>
        <dbReference type="ARBA" id="ARBA00005028"/>
    </source>
</evidence>
<proteinExistence type="inferred from homology"/>
<dbReference type="Proteomes" id="UP000184608">
    <property type="component" value="Unassembled WGS sequence"/>
</dbReference>
<dbReference type="GO" id="GO:0004034">
    <property type="term" value="F:aldose 1-epimerase activity"/>
    <property type="evidence" value="ECO:0007669"/>
    <property type="project" value="UniProtKB-EC"/>
</dbReference>
<evidence type="ECO:0000256" key="6">
    <source>
        <dbReference type="ARBA" id="ARBA00023235"/>
    </source>
</evidence>
<dbReference type="PROSITE" id="PS00545">
    <property type="entry name" value="ALDOSE_1_EPIMERASE"/>
    <property type="match status" value="1"/>
</dbReference>
<dbReference type="RefSeq" id="WP_073604523.1">
    <property type="nucleotide sequence ID" value="NZ_FQXZ01000032.1"/>
</dbReference>
<dbReference type="InterPro" id="IPR011013">
    <property type="entry name" value="Gal_mutarotase_sf_dom"/>
</dbReference>
<dbReference type="InterPro" id="IPR018052">
    <property type="entry name" value="Ald1_epimerase_CS"/>
</dbReference>
<evidence type="ECO:0000256" key="8">
    <source>
        <dbReference type="PIRNR" id="PIRNR005096"/>
    </source>
</evidence>
<dbReference type="Gene3D" id="2.70.98.10">
    <property type="match status" value="1"/>
</dbReference>
<feature type="binding site" evidence="10">
    <location>
        <position position="252"/>
    </location>
    <ligand>
        <name>beta-D-galactose</name>
        <dbReference type="ChEBI" id="CHEBI:27667"/>
    </ligand>
</feature>
<dbReference type="AlphaFoldDB" id="A0A1M5ZLI7"/>
<evidence type="ECO:0000256" key="3">
    <source>
        <dbReference type="ARBA" id="ARBA00006206"/>
    </source>
</evidence>
<name>A0A1M5ZLI7_9VIBR</name>
<evidence type="ECO:0000256" key="1">
    <source>
        <dbReference type="ARBA" id="ARBA00001614"/>
    </source>
</evidence>
<reference evidence="12 13" key="1">
    <citation type="submission" date="2016-11" db="EMBL/GenBank/DDBJ databases">
        <authorList>
            <person name="Jaros S."/>
            <person name="Januszkiewicz K."/>
            <person name="Wedrychowicz H."/>
        </authorList>
    </citation>
    <scope>NUCLEOTIDE SEQUENCE [LARGE SCALE GENOMIC DNA]</scope>
    <source>
        <strain evidence="12 13">CECT 7868</strain>
    </source>
</reference>
<organism evidence="12 13">
    <name type="scientific">Vibrio aerogenes CECT 7868</name>
    <dbReference type="NCBI Taxonomy" id="1216006"/>
    <lineage>
        <taxon>Bacteria</taxon>
        <taxon>Pseudomonadati</taxon>
        <taxon>Pseudomonadota</taxon>
        <taxon>Gammaproteobacteria</taxon>
        <taxon>Vibrionales</taxon>
        <taxon>Vibrionaceae</taxon>
        <taxon>Vibrio</taxon>
    </lineage>
</organism>
<comment type="similarity">
    <text evidence="3 8">Belongs to the aldose epimerase family.</text>
</comment>
<dbReference type="InterPro" id="IPR047215">
    <property type="entry name" value="Galactose_mutarotase-like"/>
</dbReference>
<feature type="binding site" evidence="11">
    <location>
        <begin position="180"/>
        <end position="182"/>
    </location>
    <ligand>
        <name>beta-D-galactose</name>
        <dbReference type="ChEBI" id="CHEBI:27667"/>
    </ligand>
</feature>
<gene>
    <name evidence="12" type="primary">galM_1</name>
    <name evidence="12" type="ORF">VA7868_02890</name>
</gene>
<dbReference type="InterPro" id="IPR013458">
    <property type="entry name" value="Ald_epimerase_bac"/>
</dbReference>
<dbReference type="InterPro" id="IPR008183">
    <property type="entry name" value="Aldose_1/G6P_1-epimerase"/>
</dbReference>
<dbReference type="PANTHER" id="PTHR10091:SF0">
    <property type="entry name" value="GALACTOSE MUTAROTASE"/>
    <property type="match status" value="1"/>
</dbReference>
<dbReference type="STRING" id="1216006.VA7868_02890"/>
<evidence type="ECO:0000256" key="9">
    <source>
        <dbReference type="PIRSR" id="PIRSR005096-1"/>
    </source>
</evidence>
<evidence type="ECO:0000256" key="10">
    <source>
        <dbReference type="PIRSR" id="PIRSR005096-2"/>
    </source>
</evidence>
<feature type="active site" description="Proton acceptor" evidence="9">
    <location>
        <position position="316"/>
    </location>
</feature>
<dbReference type="Pfam" id="PF01263">
    <property type="entry name" value="Aldose_epim"/>
    <property type="match status" value="1"/>
</dbReference>
<dbReference type="GO" id="GO:0030246">
    <property type="term" value="F:carbohydrate binding"/>
    <property type="evidence" value="ECO:0007669"/>
    <property type="project" value="InterPro"/>
</dbReference>
<dbReference type="GO" id="GO:0006006">
    <property type="term" value="P:glucose metabolic process"/>
    <property type="evidence" value="ECO:0007669"/>
    <property type="project" value="TreeGrafter"/>
</dbReference>
<dbReference type="CDD" id="cd09019">
    <property type="entry name" value="galactose_mutarotase_like"/>
    <property type="match status" value="1"/>
</dbReference>
<evidence type="ECO:0000256" key="5">
    <source>
        <dbReference type="ARBA" id="ARBA00014165"/>
    </source>
</evidence>
<dbReference type="UniPathway" id="UPA00242"/>
<dbReference type="EMBL" id="FQXZ01000032">
    <property type="protein sequence ID" value="SHI25056.1"/>
    <property type="molecule type" value="Genomic_DNA"/>
</dbReference>
<evidence type="ECO:0000256" key="4">
    <source>
        <dbReference type="ARBA" id="ARBA00013185"/>
    </source>
</evidence>